<dbReference type="CDD" id="cd14014">
    <property type="entry name" value="STKc_PknB_like"/>
    <property type="match status" value="1"/>
</dbReference>
<evidence type="ECO:0000313" key="10">
    <source>
        <dbReference type="EMBL" id="MBU3065366.1"/>
    </source>
</evidence>
<feature type="domain" description="Protein kinase" evidence="9">
    <location>
        <begin position="13"/>
        <end position="279"/>
    </location>
</feature>
<reference evidence="10 11" key="1">
    <citation type="submission" date="2021-06" db="EMBL/GenBank/DDBJ databases">
        <title>Actinomycetes sequencing.</title>
        <authorList>
            <person name="Shan Q."/>
        </authorList>
    </citation>
    <scope>NUCLEOTIDE SEQUENCE [LARGE SCALE GENOMIC DNA]</scope>
    <source>
        <strain evidence="10 11">NEAU-G5</strain>
    </source>
</reference>
<dbReference type="PROSITE" id="PS00108">
    <property type="entry name" value="PROTEIN_KINASE_ST"/>
    <property type="match status" value="1"/>
</dbReference>
<dbReference type="PANTHER" id="PTHR43289:SF6">
    <property type="entry name" value="SERINE_THREONINE-PROTEIN KINASE NEKL-3"/>
    <property type="match status" value="1"/>
</dbReference>
<keyword evidence="5 10" id="KW-0418">Kinase</keyword>
<dbReference type="Pfam" id="PF00069">
    <property type="entry name" value="Pkinase"/>
    <property type="match status" value="1"/>
</dbReference>
<dbReference type="Gene3D" id="3.30.200.20">
    <property type="entry name" value="Phosphorylase Kinase, domain 1"/>
    <property type="match status" value="1"/>
</dbReference>
<evidence type="ECO:0000256" key="8">
    <source>
        <dbReference type="SAM" id="Phobius"/>
    </source>
</evidence>
<keyword evidence="8" id="KW-0812">Transmembrane</keyword>
<dbReference type="InterPro" id="IPR000719">
    <property type="entry name" value="Prot_kinase_dom"/>
</dbReference>
<dbReference type="SUPFAM" id="SSF56112">
    <property type="entry name" value="Protein kinase-like (PK-like)"/>
    <property type="match status" value="1"/>
</dbReference>
<evidence type="ECO:0000313" key="11">
    <source>
        <dbReference type="Proteomes" id="UP000733379"/>
    </source>
</evidence>
<sequence length="507" mass="54978">MLELDAGESFAGYVIDRKLGVGGWGIVYLAQDPRLPRAVALKLLDPTKADPEARQRFEHEGDFTAQLDHPNIVTIFDRGVTNDIHWIAMQFVHGTDAGAITDVTPDRVLRIGEQIADALDYAHRAGVLHRDVKPSNFLIAAPTSGRPERALLTDFGIARLRDVTTGLTRTGSMTGTVAYISPEQVSGGPIDHRSDQYSLACSLFVLLTGQPPFRVTGPIALAYAHVHTPPQLPGELMPGLAALDPVFRKALAKEPEDRYGSCGEFIAEVKRALPASEFTTVSSPVENQRPQHNSSSSRFAARRVLPVAGAAVVILAVVLYLILGTDLFGSSRKTDASVSVSPGTASAWDARHSPAAAAFPELIGGVNANTGWHGATCAPNDPGSTEDPADHDYTRISCHVPMGEDPLNIDVMDRTGSAHANLGLDALVSKLFNECDPRPQNLAHPRQAQHPEVVTCAGTDYNRDTTHPPVWTFFPDPAYTRFVIVMTWKNHTINQILEQWQQLPLGR</sequence>
<dbReference type="GO" id="GO:0004674">
    <property type="term" value="F:protein serine/threonine kinase activity"/>
    <property type="evidence" value="ECO:0007669"/>
    <property type="project" value="UniProtKB-KW"/>
</dbReference>
<keyword evidence="8" id="KW-0472">Membrane</keyword>
<dbReference type="PROSITE" id="PS50011">
    <property type="entry name" value="PROTEIN_KINASE_DOM"/>
    <property type="match status" value="1"/>
</dbReference>
<dbReference type="PANTHER" id="PTHR43289">
    <property type="entry name" value="MITOGEN-ACTIVATED PROTEIN KINASE KINASE KINASE 20-RELATED"/>
    <property type="match status" value="1"/>
</dbReference>
<accession>A0ABS6B7I9</accession>
<keyword evidence="8" id="KW-1133">Transmembrane helix</keyword>
<keyword evidence="11" id="KW-1185">Reference proteome</keyword>
<dbReference type="Proteomes" id="UP000733379">
    <property type="component" value="Unassembled WGS sequence"/>
</dbReference>
<feature type="transmembrane region" description="Helical" evidence="8">
    <location>
        <begin position="304"/>
        <end position="323"/>
    </location>
</feature>
<keyword evidence="2 10" id="KW-0723">Serine/threonine-protein kinase</keyword>
<dbReference type="PROSITE" id="PS00107">
    <property type="entry name" value="PROTEIN_KINASE_ATP"/>
    <property type="match status" value="1"/>
</dbReference>
<evidence type="ECO:0000256" key="1">
    <source>
        <dbReference type="ARBA" id="ARBA00012513"/>
    </source>
</evidence>
<dbReference type="InterPro" id="IPR008271">
    <property type="entry name" value="Ser/Thr_kinase_AS"/>
</dbReference>
<dbReference type="InterPro" id="IPR011009">
    <property type="entry name" value="Kinase-like_dom_sf"/>
</dbReference>
<evidence type="ECO:0000256" key="7">
    <source>
        <dbReference type="PROSITE-ProRule" id="PRU10141"/>
    </source>
</evidence>
<name>A0ABS6B7I9_9NOCA</name>
<evidence type="ECO:0000256" key="2">
    <source>
        <dbReference type="ARBA" id="ARBA00022527"/>
    </source>
</evidence>
<evidence type="ECO:0000256" key="6">
    <source>
        <dbReference type="ARBA" id="ARBA00022840"/>
    </source>
</evidence>
<evidence type="ECO:0000259" key="9">
    <source>
        <dbReference type="PROSITE" id="PS50011"/>
    </source>
</evidence>
<protein>
    <recommendedName>
        <fullName evidence="1">non-specific serine/threonine protein kinase</fullName>
        <ecNumber evidence="1">2.7.11.1</ecNumber>
    </recommendedName>
</protein>
<comment type="caution">
    <text evidence="10">The sequence shown here is derived from an EMBL/GenBank/DDBJ whole genome shotgun (WGS) entry which is preliminary data.</text>
</comment>
<evidence type="ECO:0000256" key="3">
    <source>
        <dbReference type="ARBA" id="ARBA00022679"/>
    </source>
</evidence>
<dbReference type="InterPro" id="IPR017441">
    <property type="entry name" value="Protein_kinase_ATP_BS"/>
</dbReference>
<keyword evidence="6 7" id="KW-0067">ATP-binding</keyword>
<dbReference type="Gene3D" id="1.10.510.10">
    <property type="entry name" value="Transferase(Phosphotransferase) domain 1"/>
    <property type="match status" value="1"/>
</dbReference>
<keyword evidence="4 7" id="KW-0547">Nucleotide-binding</keyword>
<evidence type="ECO:0000256" key="4">
    <source>
        <dbReference type="ARBA" id="ARBA00022741"/>
    </source>
</evidence>
<proteinExistence type="predicted"/>
<dbReference type="EC" id="2.7.11.1" evidence="1"/>
<dbReference type="EMBL" id="JAHKNI010000010">
    <property type="protein sequence ID" value="MBU3065366.1"/>
    <property type="molecule type" value="Genomic_DNA"/>
</dbReference>
<keyword evidence="3" id="KW-0808">Transferase</keyword>
<dbReference type="SMART" id="SM00220">
    <property type="entry name" value="S_TKc"/>
    <property type="match status" value="1"/>
</dbReference>
<gene>
    <name evidence="10" type="ORF">KO481_28040</name>
</gene>
<organism evidence="10 11">
    <name type="scientific">Nocardia albiluteola</name>
    <dbReference type="NCBI Taxonomy" id="2842303"/>
    <lineage>
        <taxon>Bacteria</taxon>
        <taxon>Bacillati</taxon>
        <taxon>Actinomycetota</taxon>
        <taxon>Actinomycetes</taxon>
        <taxon>Mycobacteriales</taxon>
        <taxon>Nocardiaceae</taxon>
        <taxon>Nocardia</taxon>
    </lineage>
</organism>
<evidence type="ECO:0000256" key="5">
    <source>
        <dbReference type="ARBA" id="ARBA00022777"/>
    </source>
</evidence>
<feature type="binding site" evidence="7">
    <location>
        <position position="42"/>
    </location>
    <ligand>
        <name>ATP</name>
        <dbReference type="ChEBI" id="CHEBI:30616"/>
    </ligand>
</feature>
<dbReference type="RefSeq" id="WP_215921445.1">
    <property type="nucleotide sequence ID" value="NZ_JAHKNI010000010.1"/>
</dbReference>